<dbReference type="InterPro" id="IPR006963">
    <property type="entry name" value="Mopterin_OxRdtase_4Fe-4S_dom"/>
</dbReference>
<dbReference type="InterPro" id="IPR006656">
    <property type="entry name" value="Mopterin_OxRdtase"/>
</dbReference>
<evidence type="ECO:0000256" key="8">
    <source>
        <dbReference type="ARBA" id="ARBA00023014"/>
    </source>
</evidence>
<dbReference type="GO" id="GO:0046872">
    <property type="term" value="F:metal ion binding"/>
    <property type="evidence" value="ECO:0007669"/>
    <property type="project" value="UniProtKB-KW"/>
</dbReference>
<comment type="caution">
    <text evidence="11">The sequence shown here is derived from an EMBL/GenBank/DDBJ whole genome shotgun (WGS) entry which is preliminary data.</text>
</comment>
<dbReference type="PANTHER" id="PTHR43742">
    <property type="entry name" value="TRIMETHYLAMINE-N-OXIDE REDUCTASE"/>
    <property type="match status" value="1"/>
</dbReference>
<dbReference type="Gene3D" id="3.40.228.10">
    <property type="entry name" value="Dimethylsulfoxide Reductase, domain 2"/>
    <property type="match status" value="1"/>
</dbReference>
<dbReference type="InterPro" id="IPR053557">
    <property type="entry name" value="Molybdopterin-Qrc_component"/>
</dbReference>
<evidence type="ECO:0000256" key="5">
    <source>
        <dbReference type="ARBA" id="ARBA00022729"/>
    </source>
</evidence>
<dbReference type="Pfam" id="PF01568">
    <property type="entry name" value="Molydop_binding"/>
    <property type="match status" value="1"/>
</dbReference>
<dbReference type="Gene3D" id="2.40.40.20">
    <property type="match status" value="1"/>
</dbReference>
<keyword evidence="8" id="KW-0411">Iron-sulfur</keyword>
<evidence type="ECO:0000256" key="4">
    <source>
        <dbReference type="ARBA" id="ARBA00022723"/>
    </source>
</evidence>
<evidence type="ECO:0000259" key="10">
    <source>
        <dbReference type="PROSITE" id="PS51669"/>
    </source>
</evidence>
<evidence type="ECO:0000256" key="7">
    <source>
        <dbReference type="ARBA" id="ARBA00023004"/>
    </source>
</evidence>
<keyword evidence="2" id="KW-0004">4Fe-4S</keyword>
<keyword evidence="9" id="KW-0812">Transmembrane</keyword>
<dbReference type="PROSITE" id="PS51669">
    <property type="entry name" value="4FE4S_MOW_BIS_MGD"/>
    <property type="match status" value="1"/>
</dbReference>
<evidence type="ECO:0000256" key="6">
    <source>
        <dbReference type="ARBA" id="ARBA00023002"/>
    </source>
</evidence>
<keyword evidence="9" id="KW-0472">Membrane</keyword>
<dbReference type="GO" id="GO:0051539">
    <property type="term" value="F:4 iron, 4 sulfur cluster binding"/>
    <property type="evidence" value="ECO:0007669"/>
    <property type="project" value="UniProtKB-KW"/>
</dbReference>
<dbReference type="EMBL" id="LNQE01000310">
    <property type="protein sequence ID" value="KUG27602.1"/>
    <property type="molecule type" value="Genomic_DNA"/>
</dbReference>
<dbReference type="GO" id="GO:0043546">
    <property type="term" value="F:molybdopterin cofactor binding"/>
    <property type="evidence" value="ECO:0007669"/>
    <property type="project" value="InterPro"/>
</dbReference>
<organism evidence="11">
    <name type="scientific">hydrocarbon metagenome</name>
    <dbReference type="NCBI Taxonomy" id="938273"/>
    <lineage>
        <taxon>unclassified sequences</taxon>
        <taxon>metagenomes</taxon>
        <taxon>ecological metagenomes</taxon>
    </lineage>
</organism>
<keyword evidence="5" id="KW-0732">Signal</keyword>
<evidence type="ECO:0000256" key="1">
    <source>
        <dbReference type="ARBA" id="ARBA00010312"/>
    </source>
</evidence>
<evidence type="ECO:0000256" key="3">
    <source>
        <dbReference type="ARBA" id="ARBA00022505"/>
    </source>
</evidence>
<gene>
    <name evidence="11" type="ORF">ASZ90_002542</name>
</gene>
<dbReference type="InterPro" id="IPR006657">
    <property type="entry name" value="MoPterin_dinucl-bd_dom"/>
</dbReference>
<proteinExistence type="inferred from homology"/>
<dbReference type="InterPro" id="IPR050612">
    <property type="entry name" value="Prok_Mopterin_Oxidored"/>
</dbReference>
<dbReference type="AlphaFoldDB" id="A0A0W8G3J1"/>
<sequence length="712" mass="73276">MGLDRRAFIGLVAGGAVGTLFTPIPWKLADDAAIWTQNWPWIPRVPRGEVTYAATASKLCPSGTGLKVALAGGKPIMAYGNPEHPLSQGGVSPIGASEVYMLYSPARVRTPMRKSGGKFEPITWEQAQTELMAKCKAAGNKVACISGDVGGTAGEVLSAFLAKAGSAAMYAMPSEAGPAAAGFKLMGGQGRVGFDIDNADCVLILGSDIFEGSGVSVRNRKAFCATRPLGNDQTAKYAYAGPVRNHTGAVCDAWIPVASSHLGALALGIAWHLLKAGATAGAADMADFKKLVETEYTPDKVAKLTGVDPEILASVAKNLASAKAPLVIPGSEMSQGTGPGAFIAGMSLNLLLGRLNKPGGVVALPELPAVFPGAETPSEILARDLPGFLKSVGEGKTAAPEVLFVYAANPAYGLPESGAMAAALEKIPFKVSFASFMDETAAMCDLILPNSLTLERYDDVVTPYGAAFCSMTLVKPLVAPIFDTKTTADFILDTAKKMNLALGHDSLEKALKEKAAVLAKSEGFVAKEAMPWEVLAGKAAPAFDPAGLWKGLEAGLAWVKVGMVAQTGLSFAAKVLAAQKPATAELSLAGMAPQRVGTSATGLPAQCLTAIPDTDLKAGASIVRLNAATAKKYGLSQGSSLTLSGAGASCPAKAYISENVMTGVVAVPLGFGHTAFDAFSKGKGDNFLKIMTASVEDGTDMTVWAGSEVKIA</sequence>
<dbReference type="Pfam" id="PF00384">
    <property type="entry name" value="Molybdopterin"/>
    <property type="match status" value="1"/>
</dbReference>
<dbReference type="SUPFAM" id="SSF50692">
    <property type="entry name" value="ADC-like"/>
    <property type="match status" value="1"/>
</dbReference>
<evidence type="ECO:0000256" key="9">
    <source>
        <dbReference type="SAM" id="Phobius"/>
    </source>
</evidence>
<evidence type="ECO:0000313" key="11">
    <source>
        <dbReference type="EMBL" id="KUG27602.1"/>
    </source>
</evidence>
<dbReference type="InterPro" id="IPR009010">
    <property type="entry name" value="Asp_de-COase-like_dom_sf"/>
</dbReference>
<protein>
    <submittedName>
        <fullName evidence="11">Anaerobic dehydrogenase, typically selenocysteine-containing</fullName>
    </submittedName>
</protein>
<name>A0A0W8G3J1_9ZZZZ</name>
<dbReference type="SUPFAM" id="SSF53706">
    <property type="entry name" value="Formate dehydrogenase/DMSO reductase, domains 1-3"/>
    <property type="match status" value="1"/>
</dbReference>
<keyword evidence="3" id="KW-0500">Molybdenum</keyword>
<dbReference type="NCBIfam" id="NF041783">
    <property type="entry name" value="mnquin_red_QrcB"/>
    <property type="match status" value="1"/>
</dbReference>
<keyword evidence="9" id="KW-1133">Transmembrane helix</keyword>
<evidence type="ECO:0000256" key="2">
    <source>
        <dbReference type="ARBA" id="ARBA00022485"/>
    </source>
</evidence>
<keyword evidence="6" id="KW-0560">Oxidoreductase</keyword>
<feature type="transmembrane region" description="Helical" evidence="9">
    <location>
        <begin position="7"/>
        <end position="26"/>
    </location>
</feature>
<dbReference type="Gene3D" id="2.20.25.90">
    <property type="entry name" value="ADC-like domains"/>
    <property type="match status" value="1"/>
</dbReference>
<keyword evidence="7" id="KW-0408">Iron</keyword>
<accession>A0A0W8G3J1</accession>
<dbReference type="PANTHER" id="PTHR43742:SF9">
    <property type="entry name" value="TETRATHIONATE REDUCTASE SUBUNIT A"/>
    <property type="match status" value="1"/>
</dbReference>
<keyword evidence="4" id="KW-0479">Metal-binding</keyword>
<feature type="domain" description="4Fe-4S Mo/W bis-MGD-type" evidence="10">
    <location>
        <begin position="50"/>
        <end position="106"/>
    </location>
</feature>
<dbReference type="Gene3D" id="3.40.50.740">
    <property type="match status" value="1"/>
</dbReference>
<comment type="similarity">
    <text evidence="1">Belongs to the prokaryotic molybdopterin-containing oxidoreductase family.</text>
</comment>
<dbReference type="Gene3D" id="3.30.2070.10">
    <property type="entry name" value="Formate dehydrogenase/DMSO reductase"/>
    <property type="match status" value="1"/>
</dbReference>
<dbReference type="GO" id="GO:0016491">
    <property type="term" value="F:oxidoreductase activity"/>
    <property type="evidence" value="ECO:0007669"/>
    <property type="project" value="UniProtKB-KW"/>
</dbReference>
<reference evidence="11" key="1">
    <citation type="journal article" date="2015" name="Proc. Natl. Acad. Sci. U.S.A.">
        <title>Networks of energetic and metabolic interactions define dynamics in microbial communities.</title>
        <authorList>
            <person name="Embree M."/>
            <person name="Liu J.K."/>
            <person name="Al-Bassam M.M."/>
            <person name="Zengler K."/>
        </authorList>
    </citation>
    <scope>NUCLEOTIDE SEQUENCE</scope>
</reference>